<comment type="caution">
    <text evidence="2">The sequence shown here is derived from an EMBL/GenBank/DDBJ whole genome shotgun (WGS) entry which is preliminary data.</text>
</comment>
<accession>A0A5J5J6N2</accession>
<evidence type="ECO:0000313" key="2">
    <source>
        <dbReference type="EMBL" id="KAA9110784.1"/>
    </source>
</evidence>
<organism evidence="2 3">
    <name type="scientific">Microbacterium rhizomatis</name>
    <dbReference type="NCBI Taxonomy" id="1631477"/>
    <lineage>
        <taxon>Bacteria</taxon>
        <taxon>Bacillati</taxon>
        <taxon>Actinomycetota</taxon>
        <taxon>Actinomycetes</taxon>
        <taxon>Micrococcales</taxon>
        <taxon>Microbacteriaceae</taxon>
        <taxon>Microbacterium</taxon>
    </lineage>
</organism>
<name>A0A5J5J6N2_9MICO</name>
<protein>
    <submittedName>
        <fullName evidence="2">Uncharacterized protein</fullName>
    </submittedName>
</protein>
<evidence type="ECO:0000256" key="1">
    <source>
        <dbReference type="SAM" id="MobiDB-lite"/>
    </source>
</evidence>
<dbReference type="AlphaFoldDB" id="A0A5J5J6N2"/>
<sequence length="88" mass="10229">MNDLLGSVRSPGLERHRLLSHPPHLGPRPSLSDRLAMRIGLWLLLRGERRLRLGTDHTEHARLFANERAREVRERAFTGDHLLRQLRA</sequence>
<proteinExistence type="predicted"/>
<dbReference type="RefSeq" id="WP_150447557.1">
    <property type="nucleotide sequence ID" value="NZ_VYSA01000001.1"/>
</dbReference>
<keyword evidence="3" id="KW-1185">Reference proteome</keyword>
<evidence type="ECO:0000313" key="3">
    <source>
        <dbReference type="Proteomes" id="UP000325827"/>
    </source>
</evidence>
<gene>
    <name evidence="2" type="ORF">F6B43_03860</name>
</gene>
<dbReference type="Proteomes" id="UP000325827">
    <property type="component" value="Unassembled WGS sequence"/>
</dbReference>
<dbReference type="EMBL" id="VYSA01000001">
    <property type="protein sequence ID" value="KAA9110784.1"/>
    <property type="molecule type" value="Genomic_DNA"/>
</dbReference>
<reference evidence="3" key="1">
    <citation type="submission" date="2019-09" db="EMBL/GenBank/DDBJ databases">
        <title>Mumia zhuanghuii sp. nov. isolated from the intestinal contents of plateau pika (Ochotona curzoniae) in the Qinghai-Tibet plateau of China.</title>
        <authorList>
            <person name="Tian Z."/>
        </authorList>
    </citation>
    <scope>NUCLEOTIDE SEQUENCE [LARGE SCALE GENOMIC DNA]</scope>
    <source>
        <strain evidence="3">JCM 30598</strain>
    </source>
</reference>
<feature type="region of interest" description="Disordered" evidence="1">
    <location>
        <begin position="1"/>
        <end position="31"/>
    </location>
</feature>